<gene>
    <name evidence="1" type="ORF">JMUB3870_0470</name>
</gene>
<accession>A0A510K3H3</accession>
<reference evidence="1 2" key="1">
    <citation type="submission" date="2019-07" db="EMBL/GenBank/DDBJ databases">
        <title>Complete Genome Sequence of Leptotrichia trevisanii Strain JMUB3870.</title>
        <authorList>
            <person name="Watanabe S."/>
            <person name="Cui L."/>
        </authorList>
    </citation>
    <scope>NUCLEOTIDE SEQUENCE [LARGE SCALE GENOMIC DNA]</scope>
    <source>
        <strain evidence="1 2">JMUB3870</strain>
    </source>
</reference>
<evidence type="ECO:0000313" key="1">
    <source>
        <dbReference type="EMBL" id="BBM44363.1"/>
    </source>
</evidence>
<keyword evidence="2" id="KW-1185">Reference proteome</keyword>
<dbReference type="Proteomes" id="UP000422644">
    <property type="component" value="Chromosome"/>
</dbReference>
<dbReference type="EMBL" id="AP019831">
    <property type="protein sequence ID" value="BBM44363.1"/>
    <property type="molecule type" value="Genomic_DNA"/>
</dbReference>
<protein>
    <submittedName>
        <fullName evidence="1">Uncharacterized protein</fullName>
    </submittedName>
</protein>
<evidence type="ECO:0000313" key="2">
    <source>
        <dbReference type="Proteomes" id="UP000422644"/>
    </source>
</evidence>
<name>A0A510K3H3_9FUSO</name>
<proteinExistence type="predicted"/>
<organism evidence="1 2">
    <name type="scientific">Leptotrichia trevisanii</name>
    <dbReference type="NCBI Taxonomy" id="109328"/>
    <lineage>
        <taxon>Bacteria</taxon>
        <taxon>Fusobacteriati</taxon>
        <taxon>Fusobacteriota</taxon>
        <taxon>Fusobacteriia</taxon>
        <taxon>Fusobacteriales</taxon>
        <taxon>Leptotrichiaceae</taxon>
        <taxon>Leptotrichia</taxon>
    </lineage>
</organism>
<sequence>MKMINNVERKKNLKKKRCSRYFYIKKDNNNIQFNVSEEEIKEKFGNVKFNETPDKFINKYGITN</sequence>
<dbReference type="AlphaFoldDB" id="A0A510K3H3"/>